<keyword evidence="2" id="KW-1185">Reference proteome</keyword>
<dbReference type="EMBL" id="JASBWV010000031">
    <property type="protein sequence ID" value="KAJ9117650.1"/>
    <property type="molecule type" value="Genomic_DNA"/>
</dbReference>
<sequence>MATTDANKGDKAKTASCADLGRAGLQRIRDLEAENRRLQDALALASASASDSSSRTAVEAQTEPDTFIGNGNGPRLQIPNTREKNTADNGHGHGFPAPLPTPARATSVHTHSSMSPASTLTFPAMMVPPLQSPSLYRTPDVAREATAIDKVTAEDLADSSRKTTNRAQSVGRSTTYMDPWLGRGAGAMHIIDAASMQPELTGVNGLQESILSTPGSVPLHLPAFGLFSHEATSVDDGLAWQAFPSHEEAMSLLFVYFECVNWMYRPIDRVTASGLVNELYVARHSPAVARAAMHPHRLGLLAMVMALAYRFCEPDAIRARSAFRTINRMAEVKGNQCFNAAAAWLFQGKDGAMYRPSVAACQAMHLMVSFLLMSGAEDNVRAAWPLLGLQIRLCQSLGFHRGRADDACVDADDTLRILWWESYTYDLLQSLNFGRPYATPSHFVTCPKPKVTMNELPVEDAFHVIKYSMAETFAKVADCLSGLDVPDTQTIRDLDTELRALENSASPWLKFGEWQTLPAEGDTTPQRHMIALLKDKALLGGFAARALPILQRLRAQVMPAAPMHMSFAEPSLPTHPGRHA</sequence>
<evidence type="ECO:0000313" key="1">
    <source>
        <dbReference type="EMBL" id="KAJ9117650.1"/>
    </source>
</evidence>
<accession>A0ACC2X239</accession>
<dbReference type="Proteomes" id="UP001234202">
    <property type="component" value="Unassembled WGS sequence"/>
</dbReference>
<proteinExistence type="predicted"/>
<name>A0ACC2X239_9TREE</name>
<comment type="caution">
    <text evidence="1">The sequence shown here is derived from an EMBL/GenBank/DDBJ whole genome shotgun (WGS) entry which is preliminary data.</text>
</comment>
<organism evidence="1 2">
    <name type="scientific">Naganishia onofrii</name>
    <dbReference type="NCBI Taxonomy" id="1851511"/>
    <lineage>
        <taxon>Eukaryota</taxon>
        <taxon>Fungi</taxon>
        <taxon>Dikarya</taxon>
        <taxon>Basidiomycota</taxon>
        <taxon>Agaricomycotina</taxon>
        <taxon>Tremellomycetes</taxon>
        <taxon>Filobasidiales</taxon>
        <taxon>Filobasidiaceae</taxon>
        <taxon>Naganishia</taxon>
    </lineage>
</organism>
<gene>
    <name evidence="1" type="ORF">QFC24_006364</name>
</gene>
<evidence type="ECO:0000313" key="2">
    <source>
        <dbReference type="Proteomes" id="UP001234202"/>
    </source>
</evidence>
<protein>
    <submittedName>
        <fullName evidence="1">Uncharacterized protein</fullName>
    </submittedName>
</protein>
<reference evidence="1" key="1">
    <citation type="submission" date="2023-04" db="EMBL/GenBank/DDBJ databases">
        <title>Draft Genome sequencing of Naganishia species isolated from polar environments using Oxford Nanopore Technology.</title>
        <authorList>
            <person name="Leo P."/>
            <person name="Venkateswaran K."/>
        </authorList>
    </citation>
    <scope>NUCLEOTIDE SEQUENCE</scope>
    <source>
        <strain evidence="1">DBVPG 5303</strain>
    </source>
</reference>